<dbReference type="EMBL" id="PZZZ01000006">
    <property type="protein sequence ID" value="PTM93573.1"/>
    <property type="molecule type" value="Genomic_DNA"/>
</dbReference>
<proteinExistence type="predicted"/>
<dbReference type="OrthoDB" id="7813639at2"/>
<evidence type="ECO:0000256" key="1">
    <source>
        <dbReference type="ARBA" id="ARBA00004418"/>
    </source>
</evidence>
<protein>
    <submittedName>
        <fullName evidence="5">Spermidine/putrescine-binding protein</fullName>
    </submittedName>
</protein>
<dbReference type="PANTHER" id="PTHR30222:SF17">
    <property type="entry name" value="SPERMIDINE_PUTRESCINE-BINDING PERIPLASMIC PROTEIN"/>
    <property type="match status" value="1"/>
</dbReference>
<evidence type="ECO:0000256" key="3">
    <source>
        <dbReference type="ARBA" id="ARBA00022729"/>
    </source>
</evidence>
<dbReference type="Gene3D" id="3.40.190.10">
    <property type="entry name" value="Periplasmic binding protein-like II"/>
    <property type="match status" value="2"/>
</dbReference>
<dbReference type="GO" id="GO:0015846">
    <property type="term" value="P:polyamine transport"/>
    <property type="evidence" value="ECO:0007669"/>
    <property type="project" value="InterPro"/>
</dbReference>
<keyword evidence="2" id="KW-0813">Transport</keyword>
<keyword evidence="3" id="KW-0732">Signal</keyword>
<dbReference type="InterPro" id="IPR006311">
    <property type="entry name" value="TAT_signal"/>
</dbReference>
<comment type="caution">
    <text evidence="5">The sequence shown here is derived from an EMBL/GenBank/DDBJ whole genome shotgun (WGS) entry which is preliminary data.</text>
</comment>
<accession>A0A2T5B3L7</accession>
<dbReference type="AlphaFoldDB" id="A0A2T5B3L7"/>
<dbReference type="PANTHER" id="PTHR30222">
    <property type="entry name" value="SPERMIDINE/PUTRESCINE-BINDING PERIPLASMIC PROTEIN"/>
    <property type="match status" value="1"/>
</dbReference>
<dbReference type="InterPro" id="IPR001188">
    <property type="entry name" value="Sperm_putr-bd"/>
</dbReference>
<dbReference type="Pfam" id="PF13343">
    <property type="entry name" value="SBP_bac_6"/>
    <property type="match status" value="1"/>
</dbReference>
<evidence type="ECO:0000313" key="5">
    <source>
        <dbReference type="EMBL" id="PTM93573.1"/>
    </source>
</evidence>
<evidence type="ECO:0000256" key="4">
    <source>
        <dbReference type="ARBA" id="ARBA00022764"/>
    </source>
</evidence>
<dbReference type="PROSITE" id="PS51318">
    <property type="entry name" value="TAT"/>
    <property type="match status" value="1"/>
</dbReference>
<dbReference type="GO" id="GO:0042597">
    <property type="term" value="C:periplasmic space"/>
    <property type="evidence" value="ECO:0007669"/>
    <property type="project" value="UniProtKB-SubCell"/>
</dbReference>
<keyword evidence="6" id="KW-1185">Reference proteome</keyword>
<dbReference type="PRINTS" id="PR00909">
    <property type="entry name" value="SPERMDNBNDNG"/>
</dbReference>
<dbReference type="RefSeq" id="WP_108003892.1">
    <property type="nucleotide sequence ID" value="NZ_PZZZ01000006.1"/>
</dbReference>
<reference evidence="5 6" key="1">
    <citation type="submission" date="2018-04" db="EMBL/GenBank/DDBJ databases">
        <title>Genomic Encyclopedia of Type Strains, Phase IV (KMG-IV): sequencing the most valuable type-strain genomes for metagenomic binning, comparative biology and taxonomic classification.</title>
        <authorList>
            <person name="Goeker M."/>
        </authorList>
    </citation>
    <scope>NUCLEOTIDE SEQUENCE [LARGE SCALE GENOMIC DNA]</scope>
    <source>
        <strain evidence="5 6">DSM 7138</strain>
    </source>
</reference>
<dbReference type="Proteomes" id="UP000241247">
    <property type="component" value="Unassembled WGS sequence"/>
</dbReference>
<comment type="subcellular location">
    <subcellularLocation>
        <location evidence="1">Periplasm</location>
    </subcellularLocation>
</comment>
<keyword evidence="4" id="KW-0574">Periplasm</keyword>
<gene>
    <name evidence="5" type="ORF">C7449_106259</name>
</gene>
<organism evidence="5 6">
    <name type="scientific">Mycoplana dimorpha</name>
    <dbReference type="NCBI Taxonomy" id="28320"/>
    <lineage>
        <taxon>Bacteria</taxon>
        <taxon>Pseudomonadati</taxon>
        <taxon>Pseudomonadota</taxon>
        <taxon>Alphaproteobacteria</taxon>
        <taxon>Hyphomicrobiales</taxon>
        <taxon>Rhizobiaceae</taxon>
        <taxon>Mycoplana</taxon>
    </lineage>
</organism>
<evidence type="ECO:0000256" key="2">
    <source>
        <dbReference type="ARBA" id="ARBA00022448"/>
    </source>
</evidence>
<sequence>MSERKRNKSDILGTEGATMTRRKVLKTGAAATAAVTSFSIFSRSHAADQSLRVLCWPGYEERGVIEEFEDTHKVKVDFKIYIGGEQMLSYFSQTPRGTFDAIISDSEYIGKLKALNALEPFSTAGMPDIDNYHPKLRDVKMLRADDGKVWSVVTRFSFYGISYNTNVISHEEAQDWNILFDPKLKGRIGVFDWYLPNMGNVSMAVQPNIEDPYAISDEALEKVRQWLLKLRPQVLMFAAANQPLVQAMLAEDIYASPVGDFEIDLILAGHKNYSSTIPKQGGVRFQETAALCAQGRNKELAMEWIKYMMRAKTQSQLVYTNAFKARAPNMKVVDYWNDQQRELLSYVPDPNNPKQLLVETLLERSVPRSLPSLQPERKWIDIYNEFKSAS</sequence>
<evidence type="ECO:0000313" key="6">
    <source>
        <dbReference type="Proteomes" id="UP000241247"/>
    </source>
</evidence>
<dbReference type="SUPFAM" id="SSF53850">
    <property type="entry name" value="Periplasmic binding protein-like II"/>
    <property type="match status" value="1"/>
</dbReference>
<name>A0A2T5B3L7_MYCDI</name>
<dbReference type="GO" id="GO:0019808">
    <property type="term" value="F:polyamine binding"/>
    <property type="evidence" value="ECO:0007669"/>
    <property type="project" value="InterPro"/>
</dbReference>